<evidence type="ECO:0000256" key="1">
    <source>
        <dbReference type="SAM" id="MobiDB-lite"/>
    </source>
</evidence>
<dbReference type="OrthoDB" id="412402at2759"/>
<evidence type="ECO:0008006" key="4">
    <source>
        <dbReference type="Google" id="ProtNLM"/>
    </source>
</evidence>
<name>A0A8H3FHJ8_9LECA</name>
<evidence type="ECO:0000313" key="3">
    <source>
        <dbReference type="Proteomes" id="UP000664203"/>
    </source>
</evidence>
<dbReference type="Pfam" id="PF12224">
    <property type="entry name" value="Amidoligase_2"/>
    <property type="match status" value="1"/>
</dbReference>
<comment type="caution">
    <text evidence="2">The sequence shown here is derived from an EMBL/GenBank/DDBJ whole genome shotgun (WGS) entry which is preliminary data.</text>
</comment>
<accession>A0A8H3FHJ8</accession>
<dbReference type="InterPro" id="IPR022025">
    <property type="entry name" value="Amidoligase_2"/>
</dbReference>
<gene>
    <name evidence="2" type="ORF">ALECFALPRED_002499</name>
</gene>
<proteinExistence type="predicted"/>
<dbReference type="Proteomes" id="UP000664203">
    <property type="component" value="Unassembled WGS sequence"/>
</dbReference>
<keyword evidence="3" id="KW-1185">Reference proteome</keyword>
<dbReference type="PANTHER" id="PTHR36847">
    <property type="entry name" value="AMIDOLIGASE ENZYME"/>
    <property type="match status" value="1"/>
</dbReference>
<dbReference type="PANTHER" id="PTHR36847:SF1">
    <property type="entry name" value="AMIDOLIGASE ENZYME"/>
    <property type="match status" value="1"/>
</dbReference>
<dbReference type="AlphaFoldDB" id="A0A8H3FHJ8"/>
<reference evidence="2" key="1">
    <citation type="submission" date="2021-03" db="EMBL/GenBank/DDBJ databases">
        <authorList>
            <person name="Tagirdzhanova G."/>
        </authorList>
    </citation>
    <scope>NUCLEOTIDE SEQUENCE</scope>
</reference>
<sequence>MPCAHLCPSETNDVVPEIEEASNAGNGAHFSRPSPFAFSKSHRASFSRSASMPKPLNLTFGVEIECIICFDPTTYEKGLSFGDGILWEQESPSPFHRENKLRTLLRRHIASVFESKGYSTYDLTSPGGDQKWSVTGDASISIKRGPRADEFLECDIEIKSPALRFCPKALRRVERVVRILTRYFDTTVNNSCGLHVHIGNRRKGFPIQTLKHFSMLTALFEHQLNALHPAHRIGNYHVKGPSAVFKGQNPWDTMQAIQRCESKEQLLLLYAKEGCLDRCFAYNLCPMVTGPRKTIEFRQHEATLDGSEIMNWIQLAGGMVDAMHGTRAVDLAQLIHTSAFDPRFTVPDLLLKLKLEALVPFYRGRLHVHLRPEAIWARARTKENADAKPQKPRALERLEELERRHETERLEELKRCKELDERHELERCRELEREDEEVDAS</sequence>
<evidence type="ECO:0000313" key="2">
    <source>
        <dbReference type="EMBL" id="CAF9923609.1"/>
    </source>
</evidence>
<organism evidence="2 3">
    <name type="scientific">Alectoria fallacina</name>
    <dbReference type="NCBI Taxonomy" id="1903189"/>
    <lineage>
        <taxon>Eukaryota</taxon>
        <taxon>Fungi</taxon>
        <taxon>Dikarya</taxon>
        <taxon>Ascomycota</taxon>
        <taxon>Pezizomycotina</taxon>
        <taxon>Lecanoromycetes</taxon>
        <taxon>OSLEUM clade</taxon>
        <taxon>Lecanoromycetidae</taxon>
        <taxon>Lecanorales</taxon>
        <taxon>Lecanorineae</taxon>
        <taxon>Parmeliaceae</taxon>
        <taxon>Alectoria</taxon>
    </lineage>
</organism>
<protein>
    <recommendedName>
        <fullName evidence="4">Amidoligase enzyme-domain-containing protein</fullName>
    </recommendedName>
</protein>
<feature type="region of interest" description="Disordered" evidence="1">
    <location>
        <begin position="380"/>
        <end position="399"/>
    </location>
</feature>
<dbReference type="EMBL" id="CAJPDR010000173">
    <property type="protein sequence ID" value="CAF9923609.1"/>
    <property type="molecule type" value="Genomic_DNA"/>
</dbReference>